<name>A0AAV7PZE7_PLEWA</name>
<reference evidence="1" key="1">
    <citation type="journal article" date="2022" name="bioRxiv">
        <title>Sequencing and chromosome-scale assembly of the giantPleurodeles waltlgenome.</title>
        <authorList>
            <person name="Brown T."/>
            <person name="Elewa A."/>
            <person name="Iarovenko S."/>
            <person name="Subramanian E."/>
            <person name="Araus A.J."/>
            <person name="Petzold A."/>
            <person name="Susuki M."/>
            <person name="Suzuki K.-i.T."/>
            <person name="Hayashi T."/>
            <person name="Toyoda A."/>
            <person name="Oliveira C."/>
            <person name="Osipova E."/>
            <person name="Leigh N.D."/>
            <person name="Simon A."/>
            <person name="Yun M.H."/>
        </authorList>
    </citation>
    <scope>NUCLEOTIDE SEQUENCE</scope>
    <source>
        <strain evidence="1">20211129_DDA</strain>
        <tissue evidence="1">Liver</tissue>
    </source>
</reference>
<dbReference type="Proteomes" id="UP001066276">
    <property type="component" value="Chromosome 7"/>
</dbReference>
<comment type="caution">
    <text evidence="1">The sequence shown here is derived from an EMBL/GenBank/DDBJ whole genome shotgun (WGS) entry which is preliminary data.</text>
</comment>
<keyword evidence="2" id="KW-1185">Reference proteome</keyword>
<organism evidence="1 2">
    <name type="scientific">Pleurodeles waltl</name>
    <name type="common">Iberian ribbed newt</name>
    <dbReference type="NCBI Taxonomy" id="8319"/>
    <lineage>
        <taxon>Eukaryota</taxon>
        <taxon>Metazoa</taxon>
        <taxon>Chordata</taxon>
        <taxon>Craniata</taxon>
        <taxon>Vertebrata</taxon>
        <taxon>Euteleostomi</taxon>
        <taxon>Amphibia</taxon>
        <taxon>Batrachia</taxon>
        <taxon>Caudata</taxon>
        <taxon>Salamandroidea</taxon>
        <taxon>Salamandridae</taxon>
        <taxon>Pleurodelinae</taxon>
        <taxon>Pleurodeles</taxon>
    </lineage>
</organism>
<accession>A0AAV7PZE7</accession>
<gene>
    <name evidence="1" type="ORF">NDU88_010963</name>
</gene>
<sequence>MLNGEPRGLLGLPSADRVYSQLRNIRVYSLNGLQPRKCLPRQAAGDGPSRTLARAPRVQCGSTRTIDIRALLRGEAQCSSV</sequence>
<protein>
    <submittedName>
        <fullName evidence="1">Uncharacterized protein</fullName>
    </submittedName>
</protein>
<evidence type="ECO:0000313" key="1">
    <source>
        <dbReference type="EMBL" id="KAJ1132656.1"/>
    </source>
</evidence>
<dbReference type="EMBL" id="JANPWB010000011">
    <property type="protein sequence ID" value="KAJ1132656.1"/>
    <property type="molecule type" value="Genomic_DNA"/>
</dbReference>
<evidence type="ECO:0000313" key="2">
    <source>
        <dbReference type="Proteomes" id="UP001066276"/>
    </source>
</evidence>
<dbReference type="AlphaFoldDB" id="A0AAV7PZE7"/>
<proteinExistence type="predicted"/>